<dbReference type="InterPro" id="IPR012223">
    <property type="entry name" value="TEII"/>
</dbReference>
<dbReference type="EMBL" id="LMWP01000026">
    <property type="protein sequence ID" value="KUN23102.1"/>
    <property type="molecule type" value="Genomic_DNA"/>
</dbReference>
<dbReference type="PANTHER" id="PTHR11487">
    <property type="entry name" value="THIOESTERASE"/>
    <property type="match status" value="1"/>
</dbReference>
<dbReference type="GO" id="GO:0016787">
    <property type="term" value="F:hydrolase activity"/>
    <property type="evidence" value="ECO:0007669"/>
    <property type="project" value="UniProtKB-KW"/>
</dbReference>
<sequence length="259" mass="27950">MTDRSSAAHRLWLRSFHQAAPGAPRLLCLPHAGGSASFYFPVSNALSPAVDVLAAQYPGRQDRLAETPAESVQELAHGVFRALDEGDGTPLALFGHSMGALVAFELARLLESAGRPPAAVFLSGRRGPSVHRDETVHKGGDARLIEEVGKLDGTDAALFQDKELLEMILPALRADYRAVETYRRAPGPRLNCPFVVLTGDADPRVTPEEARTWDQETDGPFELHVYPSGHFYLVAQQQAVVARIEATLRRLGPGTGAVA</sequence>
<gene>
    <name evidence="4" type="ORF">AQJ11_24385</name>
</gene>
<dbReference type="InterPro" id="IPR029058">
    <property type="entry name" value="AB_hydrolase_fold"/>
</dbReference>
<comment type="similarity">
    <text evidence="1">Belongs to the thioesterase family.</text>
</comment>
<dbReference type="InterPro" id="IPR001031">
    <property type="entry name" value="Thioesterase"/>
</dbReference>
<evidence type="ECO:0000313" key="4">
    <source>
        <dbReference type="EMBL" id="KUN23102.1"/>
    </source>
</evidence>
<dbReference type="PANTHER" id="PTHR11487:SF0">
    <property type="entry name" value="S-ACYL FATTY ACID SYNTHASE THIOESTERASE, MEDIUM CHAIN"/>
    <property type="match status" value="1"/>
</dbReference>
<protein>
    <submittedName>
        <fullName evidence="4">Oleoyl-ACP hydrolase</fullName>
    </submittedName>
</protein>
<dbReference type="Pfam" id="PF00975">
    <property type="entry name" value="Thioesterase"/>
    <property type="match status" value="1"/>
</dbReference>
<reference evidence="4 5" key="1">
    <citation type="submission" date="2015-10" db="EMBL/GenBank/DDBJ databases">
        <title>Draft genome sequence of Streptomyces corchorusii DSM 40340, type strain for the species Streptomyces corchorusii.</title>
        <authorList>
            <person name="Ruckert C."/>
            <person name="Winkler A."/>
            <person name="Kalinowski J."/>
            <person name="Kampfer P."/>
            <person name="Glaeser S."/>
        </authorList>
    </citation>
    <scope>NUCLEOTIDE SEQUENCE [LARGE SCALE GENOMIC DNA]</scope>
    <source>
        <strain evidence="4 5">DSM 40340</strain>
    </source>
</reference>
<comment type="caution">
    <text evidence="4">The sequence shown here is derived from an EMBL/GenBank/DDBJ whole genome shotgun (WGS) entry which is preliminary data.</text>
</comment>
<dbReference type="GO" id="GO:0008610">
    <property type="term" value="P:lipid biosynthetic process"/>
    <property type="evidence" value="ECO:0007669"/>
    <property type="project" value="TreeGrafter"/>
</dbReference>
<accession>A0A101Q497</accession>
<feature type="domain" description="Thioesterase TesA-like" evidence="3">
    <location>
        <begin position="27"/>
        <end position="248"/>
    </location>
</feature>
<dbReference type="InterPro" id="IPR020802">
    <property type="entry name" value="TesA-like"/>
</dbReference>
<dbReference type="Gene3D" id="3.40.50.1820">
    <property type="entry name" value="alpha/beta hydrolase"/>
    <property type="match status" value="1"/>
</dbReference>
<proteinExistence type="inferred from homology"/>
<evidence type="ECO:0000259" key="3">
    <source>
        <dbReference type="SMART" id="SM00824"/>
    </source>
</evidence>
<evidence type="ECO:0000256" key="2">
    <source>
        <dbReference type="ARBA" id="ARBA00022801"/>
    </source>
</evidence>
<organism evidence="4 5">
    <name type="scientific">Streptomyces corchorusii</name>
    <name type="common">Streptomyces chibaensis</name>
    <dbReference type="NCBI Taxonomy" id="1903"/>
    <lineage>
        <taxon>Bacteria</taxon>
        <taxon>Bacillati</taxon>
        <taxon>Actinomycetota</taxon>
        <taxon>Actinomycetes</taxon>
        <taxon>Kitasatosporales</taxon>
        <taxon>Streptomycetaceae</taxon>
        <taxon>Streptomyces</taxon>
    </lineage>
</organism>
<keyword evidence="2 4" id="KW-0378">Hydrolase</keyword>
<dbReference type="SMART" id="SM00824">
    <property type="entry name" value="PKS_TE"/>
    <property type="match status" value="1"/>
</dbReference>
<dbReference type="SUPFAM" id="SSF53474">
    <property type="entry name" value="alpha/beta-Hydrolases"/>
    <property type="match status" value="1"/>
</dbReference>
<dbReference type="AlphaFoldDB" id="A0A101Q497"/>
<dbReference type="RefSeq" id="WP_059264376.1">
    <property type="nucleotide sequence ID" value="NZ_KQ948359.1"/>
</dbReference>
<evidence type="ECO:0000256" key="1">
    <source>
        <dbReference type="ARBA" id="ARBA00007169"/>
    </source>
</evidence>
<name>A0A101Q497_STRCK</name>
<keyword evidence="5" id="KW-1185">Reference proteome</keyword>
<evidence type="ECO:0000313" key="5">
    <source>
        <dbReference type="Proteomes" id="UP000053398"/>
    </source>
</evidence>
<dbReference type="Proteomes" id="UP000053398">
    <property type="component" value="Unassembled WGS sequence"/>
</dbReference>